<gene>
    <name evidence="12 14" type="primary">apt</name>
    <name evidence="14" type="ORF">SGLAD_v1c04410</name>
</gene>
<comment type="pathway">
    <text evidence="4 12">Purine metabolism; AMP biosynthesis via salvage pathway; AMP from adenine: step 1/1.</text>
</comment>
<dbReference type="GO" id="GO:0002055">
    <property type="term" value="F:adenine binding"/>
    <property type="evidence" value="ECO:0007669"/>
    <property type="project" value="TreeGrafter"/>
</dbReference>
<feature type="domain" description="Phosphoribosyltransferase" evidence="13">
    <location>
        <begin position="37"/>
        <end position="153"/>
    </location>
</feature>
<evidence type="ECO:0000256" key="11">
    <source>
        <dbReference type="ARBA" id="ARBA00022726"/>
    </source>
</evidence>
<dbReference type="UniPathway" id="UPA00588">
    <property type="reaction ID" value="UER00646"/>
</dbReference>
<comment type="function">
    <text evidence="2 12">Catalyzes a salvage reaction resulting in the formation of AMP, that is energically less costly than de novo synthesis.</text>
</comment>
<dbReference type="PANTHER" id="PTHR32315:SF3">
    <property type="entry name" value="ADENINE PHOSPHORIBOSYLTRANSFERASE"/>
    <property type="match status" value="1"/>
</dbReference>
<dbReference type="GO" id="GO:0003999">
    <property type="term" value="F:adenine phosphoribosyltransferase activity"/>
    <property type="evidence" value="ECO:0007669"/>
    <property type="project" value="UniProtKB-UniRule"/>
</dbReference>
<evidence type="ECO:0000256" key="5">
    <source>
        <dbReference type="ARBA" id="ARBA00008391"/>
    </source>
</evidence>
<dbReference type="NCBIfam" id="TIGR01090">
    <property type="entry name" value="apt"/>
    <property type="match status" value="1"/>
</dbReference>
<dbReference type="SUPFAM" id="SSF53271">
    <property type="entry name" value="PRTase-like"/>
    <property type="match status" value="1"/>
</dbReference>
<dbReference type="GO" id="GO:0006166">
    <property type="term" value="P:purine ribonucleoside salvage"/>
    <property type="evidence" value="ECO:0007669"/>
    <property type="project" value="UniProtKB-UniRule"/>
</dbReference>
<dbReference type="InterPro" id="IPR029057">
    <property type="entry name" value="PRTase-like"/>
</dbReference>
<dbReference type="CDD" id="cd06223">
    <property type="entry name" value="PRTases_typeI"/>
    <property type="match status" value="1"/>
</dbReference>
<dbReference type="GO" id="GO:0005737">
    <property type="term" value="C:cytoplasm"/>
    <property type="evidence" value="ECO:0007669"/>
    <property type="project" value="UniProtKB-SubCell"/>
</dbReference>
<evidence type="ECO:0000256" key="4">
    <source>
        <dbReference type="ARBA" id="ARBA00004659"/>
    </source>
</evidence>
<accession>A0A4P7AJD4</accession>
<evidence type="ECO:0000256" key="1">
    <source>
        <dbReference type="ARBA" id="ARBA00000868"/>
    </source>
</evidence>
<evidence type="ECO:0000256" key="8">
    <source>
        <dbReference type="ARBA" id="ARBA00022490"/>
    </source>
</evidence>
<dbReference type="KEGG" id="sgq:SGLAD_v1c04410"/>
<evidence type="ECO:0000256" key="6">
    <source>
        <dbReference type="ARBA" id="ARBA00011738"/>
    </source>
</evidence>
<comment type="subcellular location">
    <subcellularLocation>
        <location evidence="3 12">Cytoplasm</location>
    </subcellularLocation>
</comment>
<evidence type="ECO:0000256" key="12">
    <source>
        <dbReference type="HAMAP-Rule" id="MF_00004"/>
    </source>
</evidence>
<keyword evidence="9 12" id="KW-0328">Glycosyltransferase</keyword>
<dbReference type="Proteomes" id="UP000294309">
    <property type="component" value="Chromosome"/>
</dbReference>
<dbReference type="GO" id="GO:0016208">
    <property type="term" value="F:AMP binding"/>
    <property type="evidence" value="ECO:0007669"/>
    <property type="project" value="TreeGrafter"/>
</dbReference>
<evidence type="ECO:0000256" key="2">
    <source>
        <dbReference type="ARBA" id="ARBA00003968"/>
    </source>
</evidence>
<dbReference type="EMBL" id="CP038013">
    <property type="protein sequence ID" value="QBQ07640.1"/>
    <property type="molecule type" value="Genomic_DNA"/>
</dbReference>
<dbReference type="FunFam" id="3.40.50.2020:FF:000004">
    <property type="entry name" value="Adenine phosphoribosyltransferase"/>
    <property type="match status" value="1"/>
</dbReference>
<proteinExistence type="inferred from homology"/>
<dbReference type="GO" id="GO:0044209">
    <property type="term" value="P:AMP salvage"/>
    <property type="evidence" value="ECO:0007669"/>
    <property type="project" value="UniProtKB-UniRule"/>
</dbReference>
<dbReference type="PANTHER" id="PTHR32315">
    <property type="entry name" value="ADENINE PHOSPHORIBOSYLTRANSFERASE"/>
    <property type="match status" value="1"/>
</dbReference>
<evidence type="ECO:0000256" key="10">
    <source>
        <dbReference type="ARBA" id="ARBA00022679"/>
    </source>
</evidence>
<keyword evidence="11 12" id="KW-0660">Purine salvage</keyword>
<protein>
    <recommendedName>
        <fullName evidence="7 12">Adenine phosphoribosyltransferase</fullName>
        <shortName evidence="12">APRT</shortName>
        <ecNumber evidence="7 12">2.4.2.7</ecNumber>
    </recommendedName>
</protein>
<comment type="similarity">
    <text evidence="5 12">Belongs to the purine/pyrimidine phosphoribosyltransferase family.</text>
</comment>
<dbReference type="AlphaFoldDB" id="A0A4P7AJD4"/>
<evidence type="ECO:0000256" key="7">
    <source>
        <dbReference type="ARBA" id="ARBA00011893"/>
    </source>
</evidence>
<keyword evidence="8 12" id="KW-0963">Cytoplasm</keyword>
<comment type="subunit">
    <text evidence="6 12">Homodimer.</text>
</comment>
<keyword evidence="10 12" id="KW-0808">Transferase</keyword>
<evidence type="ECO:0000313" key="15">
    <source>
        <dbReference type="Proteomes" id="UP000294309"/>
    </source>
</evidence>
<dbReference type="Pfam" id="PF00156">
    <property type="entry name" value="Pribosyltran"/>
    <property type="match status" value="1"/>
</dbReference>
<dbReference type="GO" id="GO:0006168">
    <property type="term" value="P:adenine salvage"/>
    <property type="evidence" value="ECO:0007669"/>
    <property type="project" value="InterPro"/>
</dbReference>
<reference evidence="14 15" key="1">
    <citation type="submission" date="2019-03" db="EMBL/GenBank/DDBJ databases">
        <title>Complete genome sequence of Spiroplasma gladiatoris TG-1 (DSM 22552).</title>
        <authorList>
            <person name="Lin Y.-C."/>
            <person name="Chou L."/>
            <person name="Kuo C.-H."/>
        </authorList>
    </citation>
    <scope>NUCLEOTIDE SEQUENCE [LARGE SCALE GENOMIC DNA]</scope>
    <source>
        <strain evidence="14 15">TG-1</strain>
    </source>
</reference>
<dbReference type="HAMAP" id="MF_00004">
    <property type="entry name" value="Aden_phosphoribosyltr"/>
    <property type="match status" value="1"/>
</dbReference>
<dbReference type="InterPro" id="IPR050054">
    <property type="entry name" value="UPRTase/APRTase"/>
</dbReference>
<evidence type="ECO:0000256" key="3">
    <source>
        <dbReference type="ARBA" id="ARBA00004496"/>
    </source>
</evidence>
<name>A0A4P7AJD4_9MOLU</name>
<sequence length="175" mass="19791">MDKNLNLKDYILDVNDFPIKGVVFKDITPLLNNVDAFKQAVNQMVEYVKLKKANVVVAPEARGFLFASAVAYAADVRFVLVRKPGKLPREVIDIEYELEYNKGHIQIHKDDLNDHDKVVIVDDVLATGGTMQAIIDLVHQSKATVNGIVFLADLLFLHDKDLFKEYDSKSLLTYK</sequence>
<evidence type="ECO:0000313" key="14">
    <source>
        <dbReference type="EMBL" id="QBQ07640.1"/>
    </source>
</evidence>
<organism evidence="14 15">
    <name type="scientific">Spiroplasma gladiatoris</name>
    <dbReference type="NCBI Taxonomy" id="2143"/>
    <lineage>
        <taxon>Bacteria</taxon>
        <taxon>Bacillati</taxon>
        <taxon>Mycoplasmatota</taxon>
        <taxon>Mollicutes</taxon>
        <taxon>Entomoplasmatales</taxon>
        <taxon>Spiroplasmataceae</taxon>
        <taxon>Spiroplasma</taxon>
    </lineage>
</organism>
<evidence type="ECO:0000256" key="9">
    <source>
        <dbReference type="ARBA" id="ARBA00022676"/>
    </source>
</evidence>
<evidence type="ECO:0000259" key="13">
    <source>
        <dbReference type="Pfam" id="PF00156"/>
    </source>
</evidence>
<dbReference type="Gene3D" id="3.40.50.2020">
    <property type="match status" value="1"/>
</dbReference>
<dbReference type="InterPro" id="IPR005764">
    <property type="entry name" value="Ade_phspho_trans"/>
</dbReference>
<dbReference type="NCBIfam" id="NF002636">
    <property type="entry name" value="PRK02304.1-5"/>
    <property type="match status" value="1"/>
</dbReference>
<comment type="catalytic activity">
    <reaction evidence="1 12">
        <text>AMP + diphosphate = 5-phospho-alpha-D-ribose 1-diphosphate + adenine</text>
        <dbReference type="Rhea" id="RHEA:16609"/>
        <dbReference type="ChEBI" id="CHEBI:16708"/>
        <dbReference type="ChEBI" id="CHEBI:33019"/>
        <dbReference type="ChEBI" id="CHEBI:58017"/>
        <dbReference type="ChEBI" id="CHEBI:456215"/>
        <dbReference type="EC" id="2.4.2.7"/>
    </reaction>
</comment>
<dbReference type="InterPro" id="IPR000836">
    <property type="entry name" value="PRTase_dom"/>
</dbReference>
<dbReference type="EC" id="2.4.2.7" evidence="7 12"/>
<keyword evidence="15" id="KW-1185">Reference proteome</keyword>